<gene>
    <name evidence="1" type="ORF">Tci_872815</name>
</gene>
<proteinExistence type="predicted"/>
<reference evidence="1" key="1">
    <citation type="journal article" date="2019" name="Sci. Rep.">
        <title>Draft genome of Tanacetum cinerariifolium, the natural source of mosquito coil.</title>
        <authorList>
            <person name="Yamashiro T."/>
            <person name="Shiraishi A."/>
            <person name="Satake H."/>
            <person name="Nakayama K."/>
        </authorList>
    </citation>
    <scope>NUCLEOTIDE SEQUENCE</scope>
</reference>
<evidence type="ECO:0000313" key="1">
    <source>
        <dbReference type="EMBL" id="GFD00846.1"/>
    </source>
</evidence>
<accession>A0A699SW25</accession>
<feature type="non-terminal residue" evidence="1">
    <location>
        <position position="153"/>
    </location>
</feature>
<comment type="caution">
    <text evidence="1">The sequence shown here is derived from an EMBL/GenBank/DDBJ whole genome shotgun (WGS) entry which is preliminary data.</text>
</comment>
<name>A0A699SW25_TANCI</name>
<organism evidence="1">
    <name type="scientific">Tanacetum cinerariifolium</name>
    <name type="common">Dalmatian daisy</name>
    <name type="synonym">Chrysanthemum cinerariifolium</name>
    <dbReference type="NCBI Taxonomy" id="118510"/>
    <lineage>
        <taxon>Eukaryota</taxon>
        <taxon>Viridiplantae</taxon>
        <taxon>Streptophyta</taxon>
        <taxon>Embryophyta</taxon>
        <taxon>Tracheophyta</taxon>
        <taxon>Spermatophyta</taxon>
        <taxon>Magnoliopsida</taxon>
        <taxon>eudicotyledons</taxon>
        <taxon>Gunneridae</taxon>
        <taxon>Pentapetalae</taxon>
        <taxon>asterids</taxon>
        <taxon>campanulids</taxon>
        <taxon>Asterales</taxon>
        <taxon>Asteraceae</taxon>
        <taxon>Asteroideae</taxon>
        <taxon>Anthemideae</taxon>
        <taxon>Anthemidinae</taxon>
        <taxon>Tanacetum</taxon>
    </lineage>
</organism>
<dbReference type="EMBL" id="BKCJ011187512">
    <property type="protein sequence ID" value="GFD00846.1"/>
    <property type="molecule type" value="Genomic_DNA"/>
</dbReference>
<protein>
    <submittedName>
        <fullName evidence="1">Uncharacterized protein</fullName>
    </submittedName>
</protein>
<sequence length="153" mass="16615">LGHLIAADRQVDNRVAVAAALSIEVHVPAQAVQDDVRHLAVKARSERDADAAAFEVGKQREAAFGGQHRLGAVVRLQHLPKHVVMFLCRTCPHEARQAEFNRPPHPGIAQGQKDELARAGPAQRLIGGAALQNRELPHRALARRAGRNRQLAG</sequence>
<feature type="non-terminal residue" evidence="1">
    <location>
        <position position="1"/>
    </location>
</feature>
<dbReference type="AlphaFoldDB" id="A0A699SW25"/>